<feature type="domain" description="Thioredoxin" evidence="1">
    <location>
        <begin position="306"/>
        <end position="438"/>
    </location>
</feature>
<accession>A0A3R8R4A6</accession>
<dbReference type="PANTHER" id="PTHR42852">
    <property type="entry name" value="THIOL:DISULFIDE INTERCHANGE PROTEIN DSBE"/>
    <property type="match status" value="1"/>
</dbReference>
<proteinExistence type="predicted"/>
<dbReference type="InterPro" id="IPR036249">
    <property type="entry name" value="Thioredoxin-like_sf"/>
</dbReference>
<keyword evidence="3" id="KW-1185">Reference proteome</keyword>
<dbReference type="PROSITE" id="PS51352">
    <property type="entry name" value="THIOREDOXIN_2"/>
    <property type="match status" value="1"/>
</dbReference>
<sequence length="440" mass="50539">MRFLQVLIVVFFSMGVQSQHTVSGNFSPANSFRYILVYHLANNGVEYVTDTGVEDGQFSFTLPHSVSPGLYRLVYAVPQDEYFIDIIYNCEENIVLNFDLEAGIDIVSSKENSIYYDYFSEIENAKDAFMAFYSDGKSDKKEYMQLVDKMARIQNSYESKSKGLIADTFIQANRHYLPKKYMSLSDFLVEKKKHYFDHIDFTNGMLQASEFFSDKVLNYMFWAIPPGTPESGLVLEINKNVDFMASKLEVVPKILQTNVLAKAWKKANESEAYEVSDHIFETYLKKLAQETENDNLITIIETQTRLRKGAVSPEITWEENGEKKSLSSLSGASRYLLIFWSSTCSHCLNEVPVLHEQLKSIQDVEVVAVGLEDGTESWKQTIPKLPDFHHAIALEKWESPYVQTFSVQKTPTYFILDKDKRFLDRPESVEAVIENLKRPN</sequence>
<dbReference type="InterPro" id="IPR012336">
    <property type="entry name" value="Thioredoxin-like_fold"/>
</dbReference>
<gene>
    <name evidence="2" type="ORF">DZC72_03580</name>
</gene>
<dbReference type="RefSeq" id="WP_125221503.1">
    <property type="nucleotide sequence ID" value="NZ_QUSX01000001.1"/>
</dbReference>
<dbReference type="Pfam" id="PF13905">
    <property type="entry name" value="Thioredoxin_8"/>
    <property type="match status" value="1"/>
</dbReference>
<evidence type="ECO:0000313" key="2">
    <source>
        <dbReference type="EMBL" id="RRQ49684.1"/>
    </source>
</evidence>
<evidence type="ECO:0000259" key="1">
    <source>
        <dbReference type="PROSITE" id="PS51352"/>
    </source>
</evidence>
<comment type="caution">
    <text evidence="2">The sequence shown here is derived from an EMBL/GenBank/DDBJ whole genome shotgun (WGS) entry which is preliminary data.</text>
</comment>
<dbReference type="AlphaFoldDB" id="A0A3R8R4A6"/>
<evidence type="ECO:0000313" key="3">
    <source>
        <dbReference type="Proteomes" id="UP000286990"/>
    </source>
</evidence>
<dbReference type="InterPro" id="IPR050553">
    <property type="entry name" value="Thioredoxin_ResA/DsbE_sf"/>
</dbReference>
<dbReference type="InterPro" id="IPR013766">
    <property type="entry name" value="Thioredoxin_domain"/>
</dbReference>
<name>A0A3R8R4A6_9FLAO</name>
<organism evidence="2 3">
    <name type="scientific">Maribacter algicola</name>
    <dbReference type="NCBI Taxonomy" id="2498892"/>
    <lineage>
        <taxon>Bacteria</taxon>
        <taxon>Pseudomonadati</taxon>
        <taxon>Bacteroidota</taxon>
        <taxon>Flavobacteriia</taxon>
        <taxon>Flavobacteriales</taxon>
        <taxon>Flavobacteriaceae</taxon>
        <taxon>Maribacter</taxon>
    </lineage>
</organism>
<dbReference type="SUPFAM" id="SSF52833">
    <property type="entry name" value="Thioredoxin-like"/>
    <property type="match status" value="1"/>
</dbReference>
<protein>
    <submittedName>
        <fullName evidence="2">TlpA family protein disulfide reductase</fullName>
    </submittedName>
</protein>
<dbReference type="PANTHER" id="PTHR42852:SF13">
    <property type="entry name" value="PROTEIN DIPZ"/>
    <property type="match status" value="1"/>
</dbReference>
<dbReference type="Proteomes" id="UP000286990">
    <property type="component" value="Unassembled WGS sequence"/>
</dbReference>
<dbReference type="Gene3D" id="3.40.30.10">
    <property type="entry name" value="Glutaredoxin"/>
    <property type="match status" value="1"/>
</dbReference>
<dbReference type="OrthoDB" id="6399635at2"/>
<dbReference type="EMBL" id="QUSX01000001">
    <property type="protein sequence ID" value="RRQ49684.1"/>
    <property type="molecule type" value="Genomic_DNA"/>
</dbReference>
<reference evidence="3" key="1">
    <citation type="submission" date="2018-12" db="EMBL/GenBank/DDBJ databases">
        <title>Maribacter lutimaris sp. nov., isolated from marine sediment.</title>
        <authorList>
            <person name="Kim K.K."/>
        </authorList>
    </citation>
    <scope>NUCLEOTIDE SEQUENCE [LARGE SCALE GENOMIC DNA]</scope>
    <source>
        <strain evidence="3">PoM-212</strain>
    </source>
</reference>